<dbReference type="AlphaFoldDB" id="A0A3A1WJY0"/>
<dbReference type="Proteomes" id="UP000265750">
    <property type="component" value="Unassembled WGS sequence"/>
</dbReference>
<protein>
    <submittedName>
        <fullName evidence="1">Uncharacterized protein</fullName>
    </submittedName>
</protein>
<accession>A0A3A1WJY0</accession>
<keyword evidence="2" id="KW-1185">Reference proteome</keyword>
<dbReference type="EMBL" id="QYRN01000006">
    <property type="protein sequence ID" value="RIY00210.1"/>
    <property type="molecule type" value="Genomic_DNA"/>
</dbReference>
<proteinExistence type="predicted"/>
<evidence type="ECO:0000313" key="2">
    <source>
        <dbReference type="Proteomes" id="UP000265750"/>
    </source>
</evidence>
<sequence length="112" mass="11858">MSAANVTNSHTDTLTLPNGQAIKPKTTVRVADWDSMAGHPAVKAWVAAKALVIDTKSAPVPQEGQPMTAADLLAADDMPWPAFRAEARRILGSEAPDRKDEIVAALKAKTEA</sequence>
<evidence type="ECO:0000313" key="1">
    <source>
        <dbReference type="EMBL" id="RIY00210.1"/>
    </source>
</evidence>
<dbReference type="RefSeq" id="WP_119540520.1">
    <property type="nucleotide sequence ID" value="NZ_QYRN01000006.1"/>
</dbReference>
<name>A0A3A1WJY0_9HYPH</name>
<comment type="caution">
    <text evidence="1">The sequence shown here is derived from an EMBL/GenBank/DDBJ whole genome shotgun (WGS) entry which is preliminary data.</text>
</comment>
<organism evidence="1 2">
    <name type="scientific">Aureimonas flava</name>
    <dbReference type="NCBI Taxonomy" id="2320271"/>
    <lineage>
        <taxon>Bacteria</taxon>
        <taxon>Pseudomonadati</taxon>
        <taxon>Pseudomonadota</taxon>
        <taxon>Alphaproteobacteria</taxon>
        <taxon>Hyphomicrobiales</taxon>
        <taxon>Aurantimonadaceae</taxon>
        <taxon>Aureimonas</taxon>
    </lineage>
</organism>
<reference evidence="2" key="1">
    <citation type="submission" date="2018-09" db="EMBL/GenBank/DDBJ databases">
        <authorList>
            <person name="Tuo L."/>
        </authorList>
    </citation>
    <scope>NUCLEOTIDE SEQUENCE [LARGE SCALE GENOMIC DNA]</scope>
    <source>
        <strain evidence="2">M2BS4Y-1</strain>
    </source>
</reference>
<gene>
    <name evidence="1" type="ORF">D3218_13065</name>
</gene>